<keyword evidence="1" id="KW-0677">Repeat</keyword>
<dbReference type="GeneID" id="103503754"/>
<feature type="repeat" description="PPR" evidence="2">
    <location>
        <begin position="228"/>
        <end position="258"/>
    </location>
</feature>
<dbReference type="RefSeq" id="XP_008466302.2">
    <property type="nucleotide sequence ID" value="XM_008468080.3"/>
</dbReference>
<sequence length="608" mass="68043">MLPIASFSSRHLALYTSNSTNVFSCSLPSRTATSRRPRDSPRSPNLKRLTSRVVRLTRRKQLHQVFEEIEIAKRRYGKLNTIVMNAVLEACVHCGDIDLALRTFNEMSKPDSCGLDNVSYGTLLKGLGEARKIDEAFQLLESVEEGTAIGGPTLSAPLIYGLLNALIEAGDMRRANGLIARYGYLLREGGNLSISVYNLLMKGYISSSVPQAALAMYNEMLNLELKPDRLTYNTLISACVKINKLDAAMHFFEEMKERADKYDQEDVFPDVVTYTTLLKSFGILKDVHLVHKIVLEMKSCHGLSIDRTAYTAMIDALVNCGSINGNLSLVAGALSLFGELLKLSGWNLELRPKPHLYLTLMRVFSSRGDYRMVKCLHRRMWLDSSGTISLGYQEEADHLLMEAALNDNQLKKSGRLIIDVAIEKLSTIIKKWKGISWTSRGGSVALRIEALLGLTKSFFSPCIFPRVNLGAPIESVMMPFKAVQPLNGSLLLKEVVMRFFDKSVVPIIDDWGRCIGLLHREDCTELDAPLWKMMRSPPPGVTTTALIGHVANLILQKRYKMVVVVRHSKFSMYYGSSLRALGVFTIEQLYGFMSPIPMPHRPNVPRKT</sequence>
<name>A0A1S3CR48_CUCME</name>
<dbReference type="Pfam" id="PF13041">
    <property type="entry name" value="PPR_2"/>
    <property type="match status" value="2"/>
</dbReference>
<dbReference type="InterPro" id="IPR044781">
    <property type="entry name" value="At5g10690-like"/>
</dbReference>
<protein>
    <submittedName>
        <fullName evidence="4">Pentatricopeptide repeat-containing protein At5g10690 isoform X1</fullName>
    </submittedName>
</protein>
<dbReference type="PANTHER" id="PTHR47581">
    <property type="entry name" value="OS09G0431600 PROTEIN"/>
    <property type="match status" value="1"/>
</dbReference>
<dbReference type="KEGG" id="cmo:103503754"/>
<proteinExistence type="predicted"/>
<reference evidence="4" key="1">
    <citation type="submission" date="2025-08" db="UniProtKB">
        <authorList>
            <consortium name="RefSeq"/>
        </authorList>
    </citation>
    <scope>IDENTIFICATION</scope>
    <source>
        <tissue evidence="4">Stem</tissue>
    </source>
</reference>
<dbReference type="PANTHER" id="PTHR47581:SF2">
    <property type="entry name" value="OS09G0431600 PROTEIN"/>
    <property type="match status" value="1"/>
</dbReference>
<organism evidence="3 4">
    <name type="scientific">Cucumis melo</name>
    <name type="common">Muskmelon</name>
    <dbReference type="NCBI Taxonomy" id="3656"/>
    <lineage>
        <taxon>Eukaryota</taxon>
        <taxon>Viridiplantae</taxon>
        <taxon>Streptophyta</taxon>
        <taxon>Embryophyta</taxon>
        <taxon>Tracheophyta</taxon>
        <taxon>Spermatophyta</taxon>
        <taxon>Magnoliopsida</taxon>
        <taxon>eudicotyledons</taxon>
        <taxon>Gunneridae</taxon>
        <taxon>Pentapetalae</taxon>
        <taxon>rosids</taxon>
        <taxon>fabids</taxon>
        <taxon>Cucurbitales</taxon>
        <taxon>Cucurbitaceae</taxon>
        <taxon>Benincaseae</taxon>
        <taxon>Cucumis</taxon>
    </lineage>
</organism>
<evidence type="ECO:0000256" key="1">
    <source>
        <dbReference type="ARBA" id="ARBA00022737"/>
    </source>
</evidence>
<dbReference type="Pfam" id="PF13812">
    <property type="entry name" value="PPR_3"/>
    <property type="match status" value="1"/>
</dbReference>
<evidence type="ECO:0000313" key="3">
    <source>
        <dbReference type="Proteomes" id="UP001652600"/>
    </source>
</evidence>
<evidence type="ECO:0000313" key="4">
    <source>
        <dbReference type="RefSeq" id="XP_008466302.2"/>
    </source>
</evidence>
<evidence type="ECO:0000256" key="2">
    <source>
        <dbReference type="PROSITE-ProRule" id="PRU00708"/>
    </source>
</evidence>
<accession>A0A1S3CR48</accession>
<dbReference type="InterPro" id="IPR011990">
    <property type="entry name" value="TPR-like_helical_dom_sf"/>
</dbReference>
<dbReference type="NCBIfam" id="TIGR00756">
    <property type="entry name" value="PPR"/>
    <property type="match status" value="4"/>
</dbReference>
<dbReference type="InterPro" id="IPR002885">
    <property type="entry name" value="PPR_rpt"/>
</dbReference>
<feature type="repeat" description="PPR" evidence="2">
    <location>
        <begin position="193"/>
        <end position="227"/>
    </location>
</feature>
<dbReference type="InterPro" id="IPR046342">
    <property type="entry name" value="CBS_dom_sf"/>
</dbReference>
<keyword evidence="3" id="KW-1185">Reference proteome</keyword>
<dbReference type="GO" id="GO:0003729">
    <property type="term" value="F:mRNA binding"/>
    <property type="evidence" value="ECO:0007669"/>
    <property type="project" value="EnsemblPlants"/>
</dbReference>
<dbReference type="AlphaFoldDB" id="A0A1S3CR48"/>
<dbReference type="Gene3D" id="1.25.40.10">
    <property type="entry name" value="Tetratricopeptide repeat domain"/>
    <property type="match status" value="2"/>
</dbReference>
<gene>
    <name evidence="4" type="primary">LOC103503754</name>
</gene>
<dbReference type="InParanoid" id="A0A1S3CR48"/>
<feature type="repeat" description="PPR" evidence="2">
    <location>
        <begin position="116"/>
        <end position="146"/>
    </location>
</feature>
<dbReference type="SUPFAM" id="SSF54631">
    <property type="entry name" value="CBS-domain pair"/>
    <property type="match status" value="1"/>
</dbReference>
<dbReference type="Proteomes" id="UP001652600">
    <property type="component" value="Chromosome 4"/>
</dbReference>
<dbReference type="eggNOG" id="KOG4197">
    <property type="taxonomic scope" value="Eukaryota"/>
</dbReference>
<dbReference type="Gramene" id="MELO3C003624.2.1">
    <property type="protein sequence ID" value="MELO3C003624.2.1"/>
    <property type="gene ID" value="MELO3C003624.2"/>
</dbReference>
<dbReference type="PROSITE" id="PS51375">
    <property type="entry name" value="PPR"/>
    <property type="match status" value="3"/>
</dbReference>